<sequence>MTILITGAGRGIGRALLEAYRNAGAEVIGTCRGTPPAPGRWIRLDVRAEADHAAMAAELAGQPIDLLVCNAGIFPQAGRSLDQPHDAAAWQDAFATNVTGVFQTVQALLPNLRRGPGRIAIIGSAMGSHSRAPGGSYLYRATKAAVLNLGRNLAHDLRPEGIAVGVYHPGWVRTDMGGAGAEIDPERSAQGLAARFADLDLATSGCFRSHDGPDIPF</sequence>
<dbReference type="InterPro" id="IPR052184">
    <property type="entry name" value="SDR_enzymes"/>
</dbReference>
<reference evidence="3" key="1">
    <citation type="journal article" date="2019" name="Int. J. Syst. Evol. Microbiol.">
        <title>The Global Catalogue of Microorganisms (GCM) 10K type strain sequencing project: providing services to taxonomists for standard genome sequencing and annotation.</title>
        <authorList>
            <consortium name="The Broad Institute Genomics Platform"/>
            <consortium name="The Broad Institute Genome Sequencing Center for Infectious Disease"/>
            <person name="Wu L."/>
            <person name="Ma J."/>
        </authorList>
    </citation>
    <scope>NUCLEOTIDE SEQUENCE [LARGE SCALE GENOMIC DNA]</scope>
    <source>
        <strain evidence="3">CGMCC 1.12750</strain>
    </source>
</reference>
<dbReference type="InterPro" id="IPR036291">
    <property type="entry name" value="NAD(P)-bd_dom_sf"/>
</dbReference>
<evidence type="ECO:0000256" key="1">
    <source>
        <dbReference type="RuleBase" id="RU000363"/>
    </source>
</evidence>
<name>A0ABW2UQB9_9RHOB</name>
<comment type="similarity">
    <text evidence="1">Belongs to the short-chain dehydrogenases/reductases (SDR) family.</text>
</comment>
<evidence type="ECO:0000313" key="3">
    <source>
        <dbReference type="Proteomes" id="UP001596516"/>
    </source>
</evidence>
<accession>A0ABW2UQB9</accession>
<dbReference type="RefSeq" id="WP_377405827.1">
    <property type="nucleotide sequence ID" value="NZ_JBHTFQ010000009.1"/>
</dbReference>
<gene>
    <name evidence="2" type="ORF">ACFQXB_15910</name>
</gene>
<keyword evidence="3" id="KW-1185">Reference proteome</keyword>
<protein>
    <submittedName>
        <fullName evidence="2">SDR family NAD(P)-dependent oxidoreductase</fullName>
    </submittedName>
</protein>
<dbReference type="Pfam" id="PF00106">
    <property type="entry name" value="adh_short"/>
    <property type="match status" value="1"/>
</dbReference>
<dbReference type="PANTHER" id="PTHR45458">
    <property type="entry name" value="SHORT-CHAIN DEHYDROGENASE/REDUCTASE SDR"/>
    <property type="match status" value="1"/>
</dbReference>
<dbReference type="Proteomes" id="UP001596516">
    <property type="component" value="Unassembled WGS sequence"/>
</dbReference>
<comment type="caution">
    <text evidence="2">The sequence shown here is derived from an EMBL/GenBank/DDBJ whole genome shotgun (WGS) entry which is preliminary data.</text>
</comment>
<dbReference type="PRINTS" id="PR00081">
    <property type="entry name" value="GDHRDH"/>
</dbReference>
<dbReference type="Gene3D" id="3.40.50.720">
    <property type="entry name" value="NAD(P)-binding Rossmann-like Domain"/>
    <property type="match status" value="1"/>
</dbReference>
<organism evidence="2 3">
    <name type="scientific">Plastorhodobacter daqingensis</name>
    <dbReference type="NCBI Taxonomy" id="1387281"/>
    <lineage>
        <taxon>Bacteria</taxon>
        <taxon>Pseudomonadati</taxon>
        <taxon>Pseudomonadota</taxon>
        <taxon>Alphaproteobacteria</taxon>
        <taxon>Rhodobacterales</taxon>
        <taxon>Paracoccaceae</taxon>
        <taxon>Plastorhodobacter</taxon>
    </lineage>
</organism>
<dbReference type="SUPFAM" id="SSF51735">
    <property type="entry name" value="NAD(P)-binding Rossmann-fold domains"/>
    <property type="match status" value="1"/>
</dbReference>
<evidence type="ECO:0000313" key="2">
    <source>
        <dbReference type="EMBL" id="MFC7705674.1"/>
    </source>
</evidence>
<dbReference type="PANTHER" id="PTHR45458:SF1">
    <property type="entry name" value="SHORT CHAIN DEHYDROGENASE"/>
    <property type="match status" value="1"/>
</dbReference>
<dbReference type="InterPro" id="IPR002347">
    <property type="entry name" value="SDR_fam"/>
</dbReference>
<proteinExistence type="inferred from homology"/>
<dbReference type="PRINTS" id="PR00080">
    <property type="entry name" value="SDRFAMILY"/>
</dbReference>
<dbReference type="EMBL" id="JBHTFQ010000009">
    <property type="protein sequence ID" value="MFC7705674.1"/>
    <property type="molecule type" value="Genomic_DNA"/>
</dbReference>